<keyword evidence="1" id="KW-0472">Membrane</keyword>
<gene>
    <name evidence="2" type="ORF">J2S37_002065</name>
</gene>
<feature type="transmembrane region" description="Helical" evidence="1">
    <location>
        <begin position="152"/>
        <end position="172"/>
    </location>
</feature>
<keyword evidence="1" id="KW-1133">Transmembrane helix</keyword>
<feature type="transmembrane region" description="Helical" evidence="1">
    <location>
        <begin position="93"/>
        <end position="110"/>
    </location>
</feature>
<feature type="transmembrane region" description="Helical" evidence="1">
    <location>
        <begin position="242"/>
        <end position="259"/>
    </location>
</feature>
<evidence type="ECO:0000313" key="3">
    <source>
        <dbReference type="Proteomes" id="UP001183619"/>
    </source>
</evidence>
<keyword evidence="1" id="KW-0812">Transmembrane</keyword>
<proteinExistence type="predicted"/>
<evidence type="ECO:0008006" key="4">
    <source>
        <dbReference type="Google" id="ProtNLM"/>
    </source>
</evidence>
<keyword evidence="3" id="KW-1185">Reference proteome</keyword>
<sequence>MARNAMKNGWITDQHGSWAMGFAPLIFGLVLAQRHWLHLALVGAWTFGFFFFAVAEKWLKFRFKPRYRPALITYLVLTNVFCLILLIGAPHLAWWGLVFAPLVALSFHRAWQKRERELTSRLVAIAAAALILPVAVNLPTKLPWFAEGGVSLHAWFFTALLSLYFATTVPLVKTLIRESGSKAWFIGSVTTHLLAFGIVAVLGWIGYVSWLHVIVWFALVIRAYALPVIAQRRGKRFSPRKIGRLEIVFSIAIFATLPFNSPF</sequence>
<feature type="transmembrane region" description="Helical" evidence="1">
    <location>
        <begin position="184"/>
        <end position="207"/>
    </location>
</feature>
<dbReference type="EMBL" id="JAVDYF010000001">
    <property type="protein sequence ID" value="MDR7355527.1"/>
    <property type="molecule type" value="Genomic_DNA"/>
</dbReference>
<dbReference type="Proteomes" id="UP001183619">
    <property type="component" value="Unassembled WGS sequence"/>
</dbReference>
<evidence type="ECO:0000313" key="2">
    <source>
        <dbReference type="EMBL" id="MDR7355527.1"/>
    </source>
</evidence>
<dbReference type="InterPro" id="IPR025576">
    <property type="entry name" value="YwiC"/>
</dbReference>
<feature type="transmembrane region" description="Helical" evidence="1">
    <location>
        <begin position="213"/>
        <end position="230"/>
    </location>
</feature>
<feature type="transmembrane region" description="Helical" evidence="1">
    <location>
        <begin position="122"/>
        <end position="140"/>
    </location>
</feature>
<dbReference type="RefSeq" id="WP_277104367.1">
    <property type="nucleotide sequence ID" value="NZ_BAAAJS010000010.1"/>
</dbReference>
<comment type="caution">
    <text evidence="2">The sequence shown here is derived from an EMBL/GenBank/DDBJ whole genome shotgun (WGS) entry which is preliminary data.</text>
</comment>
<reference evidence="2 3" key="1">
    <citation type="submission" date="2023-07" db="EMBL/GenBank/DDBJ databases">
        <title>Sequencing the genomes of 1000 actinobacteria strains.</title>
        <authorList>
            <person name="Klenk H.-P."/>
        </authorList>
    </citation>
    <scope>NUCLEOTIDE SEQUENCE [LARGE SCALE GENOMIC DNA]</scope>
    <source>
        <strain evidence="2 3">DSM 44508</strain>
    </source>
</reference>
<name>A0ABU2BA78_9CORY</name>
<protein>
    <recommendedName>
        <fullName evidence="4">YwiC-like protein</fullName>
    </recommendedName>
</protein>
<feature type="transmembrane region" description="Helical" evidence="1">
    <location>
        <begin position="67"/>
        <end position="87"/>
    </location>
</feature>
<feature type="transmembrane region" description="Helical" evidence="1">
    <location>
        <begin position="36"/>
        <end position="55"/>
    </location>
</feature>
<evidence type="ECO:0000256" key="1">
    <source>
        <dbReference type="SAM" id="Phobius"/>
    </source>
</evidence>
<accession>A0ABU2BA78</accession>
<dbReference type="Pfam" id="PF14256">
    <property type="entry name" value="YwiC"/>
    <property type="match status" value="1"/>
</dbReference>
<organism evidence="2 3">
    <name type="scientific">Corynebacterium felinum</name>
    <dbReference type="NCBI Taxonomy" id="131318"/>
    <lineage>
        <taxon>Bacteria</taxon>
        <taxon>Bacillati</taxon>
        <taxon>Actinomycetota</taxon>
        <taxon>Actinomycetes</taxon>
        <taxon>Mycobacteriales</taxon>
        <taxon>Corynebacteriaceae</taxon>
        <taxon>Corynebacterium</taxon>
    </lineage>
</organism>